<reference evidence="4 5" key="1">
    <citation type="submission" date="2020-03" db="EMBL/GenBank/DDBJ databases">
        <title>Hydrogenophaga sp. nov. isolated from cyanobacterial mat.</title>
        <authorList>
            <person name="Thorat V."/>
            <person name="Kirdat K."/>
            <person name="Tiwarekar B."/>
            <person name="Costa E.D."/>
            <person name="Yadav A."/>
        </authorList>
    </citation>
    <scope>NUCLEOTIDE SEQUENCE [LARGE SCALE GENOMIC DNA]</scope>
    <source>
        <strain evidence="4 5">BA0156</strain>
    </source>
</reference>
<gene>
    <name evidence="4" type="ORF">G9Q37_19760</name>
</gene>
<dbReference type="PANTHER" id="PTHR30203">
    <property type="entry name" value="OUTER MEMBRANE CATION EFFLUX PROTEIN"/>
    <property type="match status" value="1"/>
</dbReference>
<dbReference type="Gene3D" id="2.20.200.10">
    <property type="entry name" value="Outer membrane efflux proteins (OEP)"/>
    <property type="match status" value="1"/>
</dbReference>
<organism evidence="4 5">
    <name type="scientific">Hydrogenophaga crocea</name>
    <dbReference type="NCBI Taxonomy" id="2716225"/>
    <lineage>
        <taxon>Bacteria</taxon>
        <taxon>Pseudomonadati</taxon>
        <taxon>Pseudomonadota</taxon>
        <taxon>Betaproteobacteria</taxon>
        <taxon>Burkholderiales</taxon>
        <taxon>Comamonadaceae</taxon>
        <taxon>Hydrogenophaga</taxon>
    </lineage>
</organism>
<sequence length="474" mass="49878">MRSLNMQALAAPLAAAALLAGCGSLVPRTEAPVPPLRSDFRAGAPAPAVDTAAADAAAREWAGFINDPRLREVVGIALTQNRSLRASAAAVERVQAQYRIQRAAGAPQLGVSAAATRQRTLENGAATSYSLSLGLAAWEIDLFDRLGSLEGAALARYLAQTETQQSARLSLVAETLNAWLNLQALQQRAVLAQQLLQSQQRTLDLAEAQYQRGASSGLDRARARTAFEAARGEAARSAVAVQQARAQLELLAGQPLPDALLPDALLPAAQETPGRGDATALPAIPAGLPAEVLLQRPDVRAAEQALQASAFDVGAARAALFPRLTLTASAGTRSAELGGLFGRGSGVWSVVPQLDLALFDAGARRAQVDASEASRREALARYEATLQTAFREVADALAVRDGLAERLSAQQAQVDAAQRSLGLVEQGYRLGANSQLDLLDAQRQLASAQQGLVDLRQAERANRVDLLRALGGRW</sequence>
<feature type="coiled-coil region" evidence="3">
    <location>
        <begin position="182"/>
        <end position="209"/>
    </location>
</feature>
<dbReference type="NCBIfam" id="TIGR01845">
    <property type="entry name" value="outer_NodT"/>
    <property type="match status" value="1"/>
</dbReference>
<dbReference type="GO" id="GO:0015562">
    <property type="term" value="F:efflux transmembrane transporter activity"/>
    <property type="evidence" value="ECO:0007669"/>
    <property type="project" value="InterPro"/>
</dbReference>
<comment type="similarity">
    <text evidence="1 2">Belongs to the outer membrane factor (OMF) (TC 1.B.17) family.</text>
</comment>
<keyword evidence="2" id="KW-0449">Lipoprotein</keyword>
<dbReference type="InterPro" id="IPR010131">
    <property type="entry name" value="MdtP/NodT-like"/>
</dbReference>
<dbReference type="Pfam" id="PF02321">
    <property type="entry name" value="OEP"/>
    <property type="match status" value="2"/>
</dbReference>
<dbReference type="EMBL" id="CP049989">
    <property type="protein sequence ID" value="QIM54229.1"/>
    <property type="molecule type" value="Genomic_DNA"/>
</dbReference>
<comment type="subcellular location">
    <subcellularLocation>
        <location evidence="2">Cell membrane</location>
        <topology evidence="2">Lipid-anchor</topology>
    </subcellularLocation>
</comment>
<proteinExistence type="inferred from homology"/>
<dbReference type="Gene3D" id="1.20.1600.10">
    <property type="entry name" value="Outer membrane efflux proteins (OEP)"/>
    <property type="match status" value="1"/>
</dbReference>
<dbReference type="PROSITE" id="PS51257">
    <property type="entry name" value="PROKAR_LIPOPROTEIN"/>
    <property type="match status" value="1"/>
</dbReference>
<keyword evidence="3" id="KW-0175">Coiled coil</keyword>
<dbReference type="PANTHER" id="PTHR30203:SF32">
    <property type="entry name" value="CATION EFFLUX SYSTEM PROTEIN CUSC"/>
    <property type="match status" value="1"/>
</dbReference>
<name>A0A6G8IM91_9BURK</name>
<dbReference type="Proteomes" id="UP000503162">
    <property type="component" value="Chromosome"/>
</dbReference>
<dbReference type="RefSeq" id="WP_166229998.1">
    <property type="nucleotide sequence ID" value="NZ_CP049989.1"/>
</dbReference>
<evidence type="ECO:0000313" key="5">
    <source>
        <dbReference type="Proteomes" id="UP000503162"/>
    </source>
</evidence>
<evidence type="ECO:0000313" key="4">
    <source>
        <dbReference type="EMBL" id="QIM54229.1"/>
    </source>
</evidence>
<dbReference type="KEGG" id="hcz:G9Q37_19760"/>
<dbReference type="AlphaFoldDB" id="A0A6G8IM91"/>
<dbReference type="GO" id="GO:0005886">
    <property type="term" value="C:plasma membrane"/>
    <property type="evidence" value="ECO:0007669"/>
    <property type="project" value="UniProtKB-SubCell"/>
</dbReference>
<dbReference type="InterPro" id="IPR003423">
    <property type="entry name" value="OMP_efflux"/>
</dbReference>
<dbReference type="SUPFAM" id="SSF56954">
    <property type="entry name" value="Outer membrane efflux proteins (OEP)"/>
    <property type="match status" value="1"/>
</dbReference>
<keyword evidence="2" id="KW-0472">Membrane</keyword>
<evidence type="ECO:0000256" key="1">
    <source>
        <dbReference type="ARBA" id="ARBA00007613"/>
    </source>
</evidence>
<keyword evidence="5" id="KW-1185">Reference proteome</keyword>
<keyword evidence="2" id="KW-1134">Transmembrane beta strand</keyword>
<evidence type="ECO:0000256" key="2">
    <source>
        <dbReference type="RuleBase" id="RU362097"/>
    </source>
</evidence>
<keyword evidence="2" id="KW-0812">Transmembrane</keyword>
<accession>A0A6G8IM91</accession>
<keyword evidence="2" id="KW-0564">Palmitate</keyword>
<evidence type="ECO:0000256" key="3">
    <source>
        <dbReference type="SAM" id="Coils"/>
    </source>
</evidence>
<protein>
    <submittedName>
        <fullName evidence="4">Efflux transporter outer membrane subunit</fullName>
    </submittedName>
</protein>
<feature type="coiled-coil region" evidence="3">
    <location>
        <begin position="400"/>
        <end position="458"/>
    </location>
</feature>